<feature type="compositionally biased region" description="Basic and acidic residues" evidence="4">
    <location>
        <begin position="123"/>
        <end position="138"/>
    </location>
</feature>
<dbReference type="Proteomes" id="UP001318040">
    <property type="component" value="Chromosome 21"/>
</dbReference>
<dbReference type="GeneID" id="116944343"/>
<dbReference type="Pfam" id="PF06268">
    <property type="entry name" value="Fascin"/>
    <property type="match status" value="1"/>
</dbReference>
<dbReference type="InterPro" id="IPR022768">
    <property type="entry name" value="Fascin-like_dom"/>
</dbReference>
<evidence type="ECO:0000256" key="4">
    <source>
        <dbReference type="SAM" id="MobiDB-lite"/>
    </source>
</evidence>
<feature type="compositionally biased region" description="Basic and acidic residues" evidence="4">
    <location>
        <begin position="204"/>
        <end position="223"/>
    </location>
</feature>
<comment type="subcellular location">
    <subcellularLocation>
        <location evidence="1">Cytoplasm</location>
    </subcellularLocation>
</comment>
<evidence type="ECO:0000256" key="1">
    <source>
        <dbReference type="ARBA" id="ARBA00004496"/>
    </source>
</evidence>
<evidence type="ECO:0000256" key="3">
    <source>
        <dbReference type="ARBA" id="ARBA00023203"/>
    </source>
</evidence>
<feature type="compositionally biased region" description="Basic and acidic residues" evidence="4">
    <location>
        <begin position="340"/>
        <end position="365"/>
    </location>
</feature>
<evidence type="ECO:0000256" key="2">
    <source>
        <dbReference type="ARBA" id="ARBA00022490"/>
    </source>
</evidence>
<proteinExistence type="predicted"/>
<feature type="domain" description="Fascin-like" evidence="5">
    <location>
        <begin position="855"/>
        <end position="957"/>
    </location>
</feature>
<organism evidence="6 7">
    <name type="scientific">Petromyzon marinus</name>
    <name type="common">Sea lamprey</name>
    <dbReference type="NCBI Taxonomy" id="7757"/>
    <lineage>
        <taxon>Eukaryota</taxon>
        <taxon>Metazoa</taxon>
        <taxon>Chordata</taxon>
        <taxon>Craniata</taxon>
        <taxon>Vertebrata</taxon>
        <taxon>Cyclostomata</taxon>
        <taxon>Hyperoartia</taxon>
        <taxon>Petromyzontiformes</taxon>
        <taxon>Petromyzontidae</taxon>
        <taxon>Petromyzon</taxon>
    </lineage>
</organism>
<feature type="compositionally biased region" description="Basic and acidic residues" evidence="4">
    <location>
        <begin position="279"/>
        <end position="288"/>
    </location>
</feature>
<name>A0AAJ7TBA1_PETMA</name>
<sequence length="1081" mass="115396">MPLSRLTRDTAWTNRDAMPRSSRKLTSSERDPPARRGLPTHRDLPSSHRDPPRDLSTYRDLPSSRRDLPTRLDLPTLQSHDRSLSPRPRYRDGHDRHDDRGGNSNPLCSTSTADILGLRRPPRQRDAGRMPRPDSGRSRERRRLPHGVLSRRRPFSDGDDDRDVSRPSAAAATTPVAPPKEDGARSRPGHPGEGGGRPSRNPQRVHDVMELIRRRRDRHEELKTLQGDPGPDSSSSFLAAWAAPNNTVAGLLRRSHRRARSSGGGAEPFLSDDSEADDDPRPRGRRDGGTAAAALRRRARSVAAGGGRDARRQQSPDGDGDALLEELRRNRFGVACDDDAAGRERPTREPRGREGASPRCGERPCARSRGRALGDESQLGRGPCRRTAGPVEDDGTDNGKDGGERAGEGRPRRRRSSHGPEPRRAPSTAAAAAGPAAGVASRSVAVATHRDGDGLPKSRPPARNNDEEEEEEVEATRSQFKRLLSEQPGATGTRVTVATGGGVGNESSEYSSSVFYNEAYVFGHAYDPPRHQHCGAPDSVPLASPLVPRGQRPPGANTKAAAAALDESAGGDEEEGRGAASLCLGLVSVGGRYLSCEASDSAVVTAPRGTGPEQRWRLDAVRAEEAGGSGGASLALLRSEARGGYARVDERGRLACDAAQRRAGTVLAVEAVGARGAWRLRAVARERYLAAGGPRGEVTCDGLANQSVTTWWPHVELHPHVWLWSRAWGSYVRAEMPGAASRGAQLYADAAVPHSPGCVFTVHFSSGRYHVETDTGVCVTCGAVPCSTMATDGVASAVHVTHGVLALRDTQGRLLYPQGPRLLVSAGSSQAIRDALLEPRRAGAVVSLWTHRGHVVTIAHGEELYARGNKVEPQSLFHLRVDGDVAHLSSVQGLHVMQVEGGNVVVRDGDGDCGFTVTWRGPCVLLRAPSGLYVTMRPIGQIVASATLPSPQELFTVRLENRPRLILQGPRGFVGPQGGGEGEGTLRCDQADFTAFQLLPCGDGAYHLITGEGGQGGWVVRGEDAAVVLGGPSPPSPFLVQLHAPHRLCLVAPGGALVKGAAHGELSATGEKPDIESMWEF</sequence>
<feature type="compositionally biased region" description="Low complexity" evidence="4">
    <location>
        <begin position="425"/>
        <end position="447"/>
    </location>
</feature>
<keyword evidence="3" id="KW-0009">Actin-binding</keyword>
<feature type="region of interest" description="Disordered" evidence="4">
    <location>
        <begin position="252"/>
        <end position="475"/>
    </location>
</feature>
<evidence type="ECO:0000313" key="6">
    <source>
        <dbReference type="Proteomes" id="UP001318040"/>
    </source>
</evidence>
<dbReference type="RefSeq" id="XP_032813795.1">
    <property type="nucleotide sequence ID" value="XM_032957904.1"/>
</dbReference>
<feature type="compositionally biased region" description="Basic and acidic residues" evidence="4">
    <location>
        <begin position="397"/>
        <end position="410"/>
    </location>
</feature>
<feature type="compositionally biased region" description="Basic and acidic residues" evidence="4">
    <location>
        <begin position="79"/>
        <end position="101"/>
    </location>
</feature>
<feature type="compositionally biased region" description="Basic residues" evidence="4">
    <location>
        <begin position="139"/>
        <end position="153"/>
    </location>
</feature>
<keyword evidence="2" id="KW-0963">Cytoplasm</keyword>
<gene>
    <name evidence="7" type="primary">LOC116944343</name>
</gene>
<feature type="compositionally biased region" description="Polar residues" evidence="4">
    <location>
        <begin position="103"/>
        <end position="113"/>
    </location>
</feature>
<protein>
    <submittedName>
        <fullName evidence="7">Uncharacterized protein LOC116944343</fullName>
    </submittedName>
</protein>
<keyword evidence="6" id="KW-1185">Reference proteome</keyword>
<reference evidence="7" key="1">
    <citation type="submission" date="2025-08" db="UniProtKB">
        <authorList>
            <consortium name="RefSeq"/>
        </authorList>
    </citation>
    <scope>IDENTIFICATION</scope>
    <source>
        <tissue evidence="7">Sperm</tissue>
    </source>
</reference>
<feature type="region of interest" description="Disordered" evidence="4">
    <location>
        <begin position="1"/>
        <end position="239"/>
    </location>
</feature>
<dbReference type="GO" id="GO:0051015">
    <property type="term" value="F:actin filament binding"/>
    <property type="evidence" value="ECO:0007669"/>
    <property type="project" value="InterPro"/>
</dbReference>
<feature type="compositionally biased region" description="Basic and acidic residues" evidence="4">
    <location>
        <begin position="26"/>
        <end position="70"/>
    </location>
</feature>
<accession>A0AAJ7TBA1</accession>
<evidence type="ECO:0000259" key="5">
    <source>
        <dbReference type="Pfam" id="PF06268"/>
    </source>
</evidence>
<dbReference type="Gene3D" id="2.80.10.50">
    <property type="match status" value="4"/>
</dbReference>
<dbReference type="InterPro" id="IPR008999">
    <property type="entry name" value="Actin-crosslinking"/>
</dbReference>
<dbReference type="GO" id="GO:0030674">
    <property type="term" value="F:protein-macromolecule adaptor activity"/>
    <property type="evidence" value="ECO:0007669"/>
    <property type="project" value="InterPro"/>
</dbReference>
<dbReference type="KEGG" id="pmrn:116944343"/>
<dbReference type="AlphaFoldDB" id="A0AAJ7TBA1"/>
<evidence type="ECO:0000313" key="7">
    <source>
        <dbReference type="RefSeq" id="XP_032813795.1"/>
    </source>
</evidence>
<feature type="compositionally biased region" description="Low complexity" evidence="4">
    <location>
        <begin position="166"/>
        <end position="175"/>
    </location>
</feature>
<dbReference type="GO" id="GO:0005737">
    <property type="term" value="C:cytoplasm"/>
    <property type="evidence" value="ECO:0007669"/>
    <property type="project" value="UniProtKB-SubCell"/>
</dbReference>
<feature type="region of interest" description="Disordered" evidence="4">
    <location>
        <begin position="550"/>
        <end position="574"/>
    </location>
</feature>
<dbReference type="CDD" id="cd23337">
    <property type="entry name" value="beta-trefoil_FSCN_rpt4"/>
    <property type="match status" value="1"/>
</dbReference>
<dbReference type="SUPFAM" id="SSF50405">
    <property type="entry name" value="Actin-crosslinking proteins"/>
    <property type="match status" value="4"/>
</dbReference>